<dbReference type="InterPro" id="IPR010624">
    <property type="entry name" value="KaiC_dom"/>
</dbReference>
<accession>A0ABQ1GEX2</accession>
<organism evidence="5 6">
    <name type="scientific">Paenibacillus physcomitrellae</name>
    <dbReference type="NCBI Taxonomy" id="1619311"/>
    <lineage>
        <taxon>Bacteria</taxon>
        <taxon>Bacillati</taxon>
        <taxon>Bacillota</taxon>
        <taxon>Bacilli</taxon>
        <taxon>Bacillales</taxon>
        <taxon>Paenibacillaceae</taxon>
        <taxon>Paenibacillus</taxon>
    </lineage>
</organism>
<dbReference type="Gene3D" id="3.40.50.300">
    <property type="entry name" value="P-loop containing nucleotide triphosphate hydrolases"/>
    <property type="match status" value="2"/>
</dbReference>
<dbReference type="PROSITE" id="PS51192">
    <property type="entry name" value="HELICASE_ATP_BIND_1"/>
    <property type="match status" value="1"/>
</dbReference>
<keyword evidence="1" id="KW-0547">Nucleotide-binding</keyword>
<dbReference type="InterPro" id="IPR027417">
    <property type="entry name" value="P-loop_NTPase"/>
</dbReference>
<dbReference type="RefSeq" id="WP_229752696.1">
    <property type="nucleotide sequence ID" value="NZ_BMHF01000010.1"/>
</dbReference>
<evidence type="ECO:0000259" key="3">
    <source>
        <dbReference type="PROSITE" id="PS51146"/>
    </source>
</evidence>
<dbReference type="Pfam" id="PF06745">
    <property type="entry name" value="ATPase"/>
    <property type="match status" value="1"/>
</dbReference>
<protein>
    <recommendedName>
        <fullName evidence="7">Circadian clock protein KaiC</fullName>
    </recommendedName>
</protein>
<keyword evidence="6" id="KW-1185">Reference proteome</keyword>
<feature type="domain" description="KaiC" evidence="3">
    <location>
        <begin position="3"/>
        <end position="236"/>
    </location>
</feature>
<gene>
    <name evidence="5" type="ORF">GCM10010917_29530</name>
</gene>
<keyword evidence="2" id="KW-0067">ATP-binding</keyword>
<dbReference type="PANTHER" id="PTHR43637">
    <property type="entry name" value="UPF0273 PROTEIN TM_0370"/>
    <property type="match status" value="1"/>
</dbReference>
<dbReference type="SUPFAM" id="SSF52540">
    <property type="entry name" value="P-loop containing nucleoside triphosphate hydrolases"/>
    <property type="match status" value="1"/>
</dbReference>
<sequence length="475" mass="53976">MRIQMQTGIPGLDPILCGGLPVGTSVILEGEPGTGKTTFGMQFLVEGIRKYDEPGVYVTFEELPEQIYSDMSGFGWNLKKMEQEGKLRVLCMDPEIFLEEMQRTGGIFEQIVAQIECRRLVVDSISLFRLLGHNGNVRSQIYQIRNIVRKMSLTALLIREYGEREKDGISFENYLCDGIIRLSLKPLMDRYRKRTVEVLKMRGTPIREGEHIYKFLDSGIHIVPALSMAEDVMIVNEQNNDLTTGIPQLDELLQGGLPKGSVFMLDTNSKANYKYLIAAMLSECIKREDGLLIMMSGLSTIESLSQTLSIYNVSLKESLHKKEAYFLEHFDRFLDSEHKAAVVALSDLNNQDFREGLHDRIRSVIGEDKLQNKRWLVYCDLNTMISQRGIDFVKANFAQEMSYCRSVGITVVAHCNFTEIGSESASYLERSCNGVIRTWVDGSYQFLQVTKSPSGRMTAPHIIENTREKPFIRLI</sequence>
<dbReference type="InterPro" id="IPR014774">
    <property type="entry name" value="KaiC-like_dom"/>
</dbReference>
<dbReference type="PROSITE" id="PS51146">
    <property type="entry name" value="KAIC"/>
    <property type="match status" value="1"/>
</dbReference>
<dbReference type="PRINTS" id="PR01874">
    <property type="entry name" value="DNAREPAIRADA"/>
</dbReference>
<evidence type="ECO:0008006" key="7">
    <source>
        <dbReference type="Google" id="ProtNLM"/>
    </source>
</evidence>
<dbReference type="EMBL" id="BMHF01000010">
    <property type="protein sequence ID" value="GGA42345.1"/>
    <property type="molecule type" value="Genomic_DNA"/>
</dbReference>
<feature type="domain" description="Helicase ATP-binding" evidence="4">
    <location>
        <begin position="17"/>
        <end position="175"/>
    </location>
</feature>
<evidence type="ECO:0000256" key="1">
    <source>
        <dbReference type="ARBA" id="ARBA00022741"/>
    </source>
</evidence>
<comment type="caution">
    <text evidence="5">The sequence shown here is derived from an EMBL/GenBank/DDBJ whole genome shotgun (WGS) entry which is preliminary data.</text>
</comment>
<evidence type="ECO:0000256" key="2">
    <source>
        <dbReference type="ARBA" id="ARBA00022840"/>
    </source>
</evidence>
<reference evidence="6" key="1">
    <citation type="journal article" date="2019" name="Int. J. Syst. Evol. Microbiol.">
        <title>The Global Catalogue of Microorganisms (GCM) 10K type strain sequencing project: providing services to taxonomists for standard genome sequencing and annotation.</title>
        <authorList>
            <consortium name="The Broad Institute Genomics Platform"/>
            <consortium name="The Broad Institute Genome Sequencing Center for Infectious Disease"/>
            <person name="Wu L."/>
            <person name="Ma J."/>
        </authorList>
    </citation>
    <scope>NUCLEOTIDE SEQUENCE [LARGE SCALE GENOMIC DNA]</scope>
    <source>
        <strain evidence="6">CGMCC 1.15044</strain>
    </source>
</reference>
<evidence type="ECO:0000259" key="4">
    <source>
        <dbReference type="PROSITE" id="PS51192"/>
    </source>
</evidence>
<name>A0ABQ1GEX2_9BACL</name>
<dbReference type="InterPro" id="IPR014001">
    <property type="entry name" value="Helicase_ATP-bd"/>
</dbReference>
<evidence type="ECO:0000313" key="5">
    <source>
        <dbReference type="EMBL" id="GGA42345.1"/>
    </source>
</evidence>
<evidence type="ECO:0000313" key="6">
    <source>
        <dbReference type="Proteomes" id="UP000609323"/>
    </source>
</evidence>
<dbReference type="Proteomes" id="UP000609323">
    <property type="component" value="Unassembled WGS sequence"/>
</dbReference>
<proteinExistence type="predicted"/>